<dbReference type="EMBL" id="JABBXD010000006">
    <property type="protein sequence ID" value="MBD3586402.1"/>
    <property type="molecule type" value="Genomic_DNA"/>
</dbReference>
<keyword evidence="1" id="KW-0560">Oxidoreductase</keyword>
<proteinExistence type="predicted"/>
<gene>
    <name evidence="3" type="ORF">HHX48_11690</name>
</gene>
<organism evidence="3 4">
    <name type="scientific">Salinimonas profundi</name>
    <dbReference type="NCBI Taxonomy" id="2729140"/>
    <lineage>
        <taxon>Bacteria</taxon>
        <taxon>Pseudomonadati</taxon>
        <taxon>Pseudomonadota</taxon>
        <taxon>Gammaproteobacteria</taxon>
        <taxon>Alteromonadales</taxon>
        <taxon>Alteromonadaceae</taxon>
        <taxon>Alteromonas/Salinimonas group</taxon>
        <taxon>Salinimonas</taxon>
    </lineage>
</organism>
<dbReference type="CDD" id="cd19086">
    <property type="entry name" value="AKR_AKR11C1"/>
    <property type="match status" value="1"/>
</dbReference>
<evidence type="ECO:0000259" key="2">
    <source>
        <dbReference type="Pfam" id="PF00248"/>
    </source>
</evidence>
<dbReference type="InterPro" id="IPR050523">
    <property type="entry name" value="AKR_Detox_Biosynth"/>
</dbReference>
<protein>
    <submittedName>
        <fullName evidence="3">Aldo/keto reductase</fullName>
    </submittedName>
</protein>
<dbReference type="Pfam" id="PF00248">
    <property type="entry name" value="Aldo_ket_red"/>
    <property type="match status" value="1"/>
</dbReference>
<keyword evidence="4" id="KW-1185">Reference proteome</keyword>
<comment type="caution">
    <text evidence="3">The sequence shown here is derived from an EMBL/GenBank/DDBJ whole genome shotgun (WGS) entry which is preliminary data.</text>
</comment>
<dbReference type="PANTHER" id="PTHR43364:SF4">
    <property type="entry name" value="NAD(P)-LINKED OXIDOREDUCTASE SUPERFAMILY PROTEIN"/>
    <property type="match status" value="1"/>
</dbReference>
<dbReference type="SUPFAM" id="SSF51430">
    <property type="entry name" value="NAD(P)-linked oxidoreductase"/>
    <property type="match status" value="1"/>
</dbReference>
<evidence type="ECO:0000313" key="4">
    <source>
        <dbReference type="Proteomes" id="UP000624419"/>
    </source>
</evidence>
<dbReference type="InterPro" id="IPR036812">
    <property type="entry name" value="NAD(P)_OxRdtase_dom_sf"/>
</dbReference>
<name>A0ABR8LKY2_9ALTE</name>
<evidence type="ECO:0000313" key="3">
    <source>
        <dbReference type="EMBL" id="MBD3586402.1"/>
    </source>
</evidence>
<reference evidence="3 4" key="1">
    <citation type="submission" date="2020-04" db="EMBL/GenBank/DDBJ databases">
        <title>Salinimonas sp. HHU 13199.</title>
        <authorList>
            <person name="Cui X."/>
            <person name="Zhang D."/>
        </authorList>
    </citation>
    <scope>NUCLEOTIDE SEQUENCE [LARGE SCALE GENOMIC DNA]</scope>
    <source>
        <strain evidence="3 4">HHU 13199</strain>
    </source>
</reference>
<dbReference type="RefSeq" id="WP_191025301.1">
    <property type="nucleotide sequence ID" value="NZ_JABBXD010000006.1"/>
</dbReference>
<dbReference type="Proteomes" id="UP000624419">
    <property type="component" value="Unassembled WGS sequence"/>
</dbReference>
<dbReference type="PANTHER" id="PTHR43364">
    <property type="entry name" value="NADH-SPECIFIC METHYLGLYOXAL REDUCTASE-RELATED"/>
    <property type="match status" value="1"/>
</dbReference>
<accession>A0ABR8LKY2</accession>
<evidence type="ECO:0000256" key="1">
    <source>
        <dbReference type="ARBA" id="ARBA00023002"/>
    </source>
</evidence>
<feature type="domain" description="NADP-dependent oxidoreductase" evidence="2">
    <location>
        <begin position="20"/>
        <end position="318"/>
    </location>
</feature>
<sequence>MSDDALEFQQLKKAGLQLSRIGLGCWQLGGDFGEISDETAHKILMRALEEGIRFFDTADVYGAGQSERLLGRYISQRDDVVIATKYGRGQGTYPDNYSFNNLRDSVLRSQDRLERDTIDLLQLHCIPFEVLKKRDIFDRLDELQAEGQIKSFGASVETIEEAEFCIKHGNVASLQIIFNLLRQDATRSLFDSAQKNEVGIIARLPLASGLLTGKFSADSTFEDSDHRNFNKDGDAFNVGETFSGLTLEKGVELVSKINANYKPDALSMVQLALRWCLDHPAVTSVIAGASKPDQVSQNVHAAALDPLSDSLHEQLETFYRDEVKPHVRGEI</sequence>
<dbReference type="Gene3D" id="3.20.20.100">
    <property type="entry name" value="NADP-dependent oxidoreductase domain"/>
    <property type="match status" value="1"/>
</dbReference>
<dbReference type="InterPro" id="IPR023210">
    <property type="entry name" value="NADP_OxRdtase_dom"/>
</dbReference>